<dbReference type="RefSeq" id="XP_005703730.1">
    <property type="nucleotide sequence ID" value="XM_005703673.1"/>
</dbReference>
<dbReference type="InterPro" id="IPR020103">
    <property type="entry name" value="PsdUridine_synth_cat_dom_sf"/>
</dbReference>
<comment type="similarity">
    <text evidence="1">Belongs to the pseudouridine synthase RluA family.</text>
</comment>
<gene>
    <name evidence="5" type="ORF">Gasu_51910</name>
</gene>
<dbReference type="SUPFAM" id="SSF55174">
    <property type="entry name" value="Alpha-L RNA-binding motif"/>
    <property type="match status" value="1"/>
</dbReference>
<accession>M2WTI3</accession>
<keyword evidence="6" id="KW-1185">Reference proteome</keyword>
<dbReference type="CDD" id="cd00165">
    <property type="entry name" value="S4"/>
    <property type="match status" value="1"/>
</dbReference>
<dbReference type="GO" id="GO:0160147">
    <property type="term" value="F:tRNA pseudouridine(38-40) synthase activity"/>
    <property type="evidence" value="ECO:0007669"/>
    <property type="project" value="UniProtKB-EC"/>
</dbReference>
<dbReference type="SUPFAM" id="SSF55120">
    <property type="entry name" value="Pseudouridine synthase"/>
    <property type="match status" value="1"/>
</dbReference>
<dbReference type="Pfam" id="PF00849">
    <property type="entry name" value="PseudoU_synth_2"/>
    <property type="match status" value="1"/>
</dbReference>
<dbReference type="InterPro" id="IPR036986">
    <property type="entry name" value="S4_RNA-bd_sf"/>
</dbReference>
<dbReference type="GO" id="GO:0000455">
    <property type="term" value="P:enzyme-directed rRNA pseudouridine synthesis"/>
    <property type="evidence" value="ECO:0007669"/>
    <property type="project" value="TreeGrafter"/>
</dbReference>
<dbReference type="EC" id="5.4.99.12" evidence="5"/>
<evidence type="ECO:0000256" key="1">
    <source>
        <dbReference type="ARBA" id="ARBA00010876"/>
    </source>
</evidence>
<dbReference type="PANTHER" id="PTHR21600:SF44">
    <property type="entry name" value="RIBOSOMAL LARGE SUBUNIT PSEUDOURIDINE SYNTHASE D"/>
    <property type="match status" value="1"/>
</dbReference>
<dbReference type="InterPro" id="IPR006145">
    <property type="entry name" value="PsdUridine_synth_RsuA/RluA"/>
</dbReference>
<dbReference type="KEGG" id="gsl:Gasu_51910"/>
<dbReference type="eggNOG" id="KOG1919">
    <property type="taxonomic scope" value="Eukaryota"/>
</dbReference>
<dbReference type="AlphaFoldDB" id="M2WTI3"/>
<dbReference type="Gene3D" id="3.10.290.10">
    <property type="entry name" value="RNA-binding S4 domain"/>
    <property type="match status" value="1"/>
</dbReference>
<proteinExistence type="inferred from homology"/>
<evidence type="ECO:0000259" key="4">
    <source>
        <dbReference type="SMART" id="SM00363"/>
    </source>
</evidence>
<dbReference type="InterPro" id="IPR002942">
    <property type="entry name" value="S4_RNA-bd"/>
</dbReference>
<dbReference type="GeneID" id="17086138"/>
<evidence type="ECO:0000313" key="5">
    <source>
        <dbReference type="EMBL" id="EME27210.1"/>
    </source>
</evidence>
<dbReference type="PANTHER" id="PTHR21600">
    <property type="entry name" value="MITOCHONDRIAL RNA PSEUDOURIDINE SYNTHASE"/>
    <property type="match status" value="1"/>
</dbReference>
<evidence type="ECO:0000256" key="3">
    <source>
        <dbReference type="PROSITE-ProRule" id="PRU00182"/>
    </source>
</evidence>
<dbReference type="EMBL" id="KB454535">
    <property type="protein sequence ID" value="EME27210.1"/>
    <property type="molecule type" value="Genomic_DNA"/>
</dbReference>
<dbReference type="Proteomes" id="UP000030680">
    <property type="component" value="Unassembled WGS sequence"/>
</dbReference>
<dbReference type="SMART" id="SM00363">
    <property type="entry name" value="S4"/>
    <property type="match status" value="1"/>
</dbReference>
<dbReference type="CDD" id="cd02869">
    <property type="entry name" value="PseudoU_synth_RluA_like"/>
    <property type="match status" value="1"/>
</dbReference>
<dbReference type="Gene3D" id="3.30.2350.10">
    <property type="entry name" value="Pseudouridine synthase"/>
    <property type="match status" value="1"/>
</dbReference>
<protein>
    <submittedName>
        <fullName evidence="5">Ribosomal large subunit pseudouridine synthase D</fullName>
        <ecNumber evidence="5">5.4.99.12</ecNumber>
    </submittedName>
</protein>
<evidence type="ECO:0000256" key="2">
    <source>
        <dbReference type="ARBA" id="ARBA00023235"/>
    </source>
</evidence>
<dbReference type="InterPro" id="IPR050188">
    <property type="entry name" value="RluA_PseudoU_synthase"/>
</dbReference>
<dbReference type="PROSITE" id="PS50889">
    <property type="entry name" value="S4"/>
    <property type="match status" value="1"/>
</dbReference>
<keyword evidence="2 5" id="KW-0413">Isomerase</keyword>
<dbReference type="Pfam" id="PF01479">
    <property type="entry name" value="S4"/>
    <property type="match status" value="1"/>
</dbReference>
<evidence type="ECO:0000313" key="6">
    <source>
        <dbReference type="Proteomes" id="UP000030680"/>
    </source>
</evidence>
<dbReference type="OrthoDB" id="418349at2759"/>
<dbReference type="Gramene" id="EME27210">
    <property type="protein sequence ID" value="EME27210"/>
    <property type="gene ID" value="Gasu_51910"/>
</dbReference>
<keyword evidence="3" id="KW-0694">RNA-binding</keyword>
<name>M2WTI3_GALSU</name>
<reference evidence="6" key="1">
    <citation type="journal article" date="2013" name="Science">
        <title>Gene transfer from bacteria and archaea facilitated evolution of an extremophilic eukaryote.</title>
        <authorList>
            <person name="Schonknecht G."/>
            <person name="Chen W.H."/>
            <person name="Ternes C.M."/>
            <person name="Barbier G.G."/>
            <person name="Shrestha R.P."/>
            <person name="Stanke M."/>
            <person name="Brautigam A."/>
            <person name="Baker B.J."/>
            <person name="Banfield J.F."/>
            <person name="Garavito R.M."/>
            <person name="Carr K."/>
            <person name="Wilkerson C."/>
            <person name="Rensing S.A."/>
            <person name="Gagneul D."/>
            <person name="Dickenson N.E."/>
            <person name="Oesterhelt C."/>
            <person name="Lercher M.J."/>
            <person name="Weber A.P."/>
        </authorList>
    </citation>
    <scope>NUCLEOTIDE SEQUENCE [LARGE SCALE GENOMIC DNA]</scope>
    <source>
        <strain evidence="6">074W</strain>
    </source>
</reference>
<dbReference type="STRING" id="130081.M2WTI3"/>
<feature type="domain" description="RNA-binding S4" evidence="4">
    <location>
        <begin position="80"/>
        <end position="142"/>
    </location>
</feature>
<organism evidence="5 6">
    <name type="scientific">Galdieria sulphuraria</name>
    <name type="common">Red alga</name>
    <dbReference type="NCBI Taxonomy" id="130081"/>
    <lineage>
        <taxon>Eukaryota</taxon>
        <taxon>Rhodophyta</taxon>
        <taxon>Bangiophyceae</taxon>
        <taxon>Galdieriales</taxon>
        <taxon>Galdieriaceae</taxon>
        <taxon>Galdieria</taxon>
    </lineage>
</organism>
<dbReference type="GO" id="GO:0003723">
    <property type="term" value="F:RNA binding"/>
    <property type="evidence" value="ECO:0007669"/>
    <property type="project" value="UniProtKB-KW"/>
</dbReference>
<sequence>MRTLFVAPLVTTSFRLGAFCKNIFTNVRIRRTKQILYMRPFVSSASWKEFLVDKPEEDSDASEQIDQVSSFRVSPDEVGQRIDKLLALRFPEQSRTYFEKLIEKRLVRLNGSNAVTKSFRTRLGDEIEVTFLVSPEFRFEAQNIPLNILYEDNHIVVINKASDMVVHPAPGNWNNTLVNALAYHLGVHSLDDCHENIRPWIVHRLDKGTSGVLVTAKTDIAQRNLMQAFKSRNTKKSYIAVCYGNPMTRLHVLSGNNIMDMPIGRSHSNRLRMEVVPLEKGGKEAITVIEGDASNSSASTPLCFLYSGR</sequence>